<dbReference type="Pfam" id="PF00251">
    <property type="entry name" value="Glyco_hydro_32N"/>
    <property type="match status" value="1"/>
</dbReference>
<dbReference type="PATRIC" id="fig|273677.3.peg.1222"/>
<accession>A0A031FVF8</accession>
<keyword evidence="2" id="KW-0378">Hydrolase</keyword>
<keyword evidence="6" id="KW-1185">Reference proteome</keyword>
<proteinExistence type="inferred from homology"/>
<evidence type="ECO:0000256" key="3">
    <source>
        <dbReference type="ARBA" id="ARBA00023295"/>
    </source>
</evidence>
<evidence type="ECO:0000313" key="6">
    <source>
        <dbReference type="Proteomes" id="UP000024001"/>
    </source>
</evidence>
<dbReference type="PANTHER" id="PTHR43101">
    <property type="entry name" value="BETA-FRUCTOSIDASE"/>
    <property type="match status" value="1"/>
</dbReference>
<feature type="domain" description="Glycosyl hydrolase family 32 N-terminal" evidence="4">
    <location>
        <begin position="20"/>
        <end position="228"/>
    </location>
</feature>
<dbReference type="OrthoDB" id="9759709at2"/>
<evidence type="ECO:0000313" key="5">
    <source>
        <dbReference type="EMBL" id="EZP28262.1"/>
    </source>
</evidence>
<comment type="similarity">
    <text evidence="1">Belongs to the glycosyl hydrolase 32 family.</text>
</comment>
<dbReference type="EMBL" id="JFYO01000004">
    <property type="protein sequence ID" value="EZP28262.1"/>
    <property type="molecule type" value="Genomic_DNA"/>
</dbReference>
<organism evidence="5 6">
    <name type="scientific">Microbacterium oleivorans</name>
    <dbReference type="NCBI Taxonomy" id="273677"/>
    <lineage>
        <taxon>Bacteria</taxon>
        <taxon>Bacillati</taxon>
        <taxon>Actinomycetota</taxon>
        <taxon>Actinomycetes</taxon>
        <taxon>Micrococcales</taxon>
        <taxon>Microbacteriaceae</taxon>
        <taxon>Microbacterium</taxon>
    </lineage>
</organism>
<name>A0A031FVF8_9MICO</name>
<dbReference type="RefSeq" id="WP_036310420.1">
    <property type="nucleotide sequence ID" value="NZ_JFYO01000004.1"/>
</dbReference>
<dbReference type="eggNOG" id="COG1621">
    <property type="taxonomic scope" value="Bacteria"/>
</dbReference>
<dbReference type="AlphaFoldDB" id="A0A031FVF8"/>
<dbReference type="CDD" id="cd18609">
    <property type="entry name" value="GH32-like"/>
    <property type="match status" value="1"/>
</dbReference>
<keyword evidence="3" id="KW-0326">Glycosidase</keyword>
<dbReference type="Proteomes" id="UP000024001">
    <property type="component" value="Unassembled WGS sequence"/>
</dbReference>
<gene>
    <name evidence="5" type="ORF">BW34_01240</name>
</gene>
<evidence type="ECO:0000256" key="2">
    <source>
        <dbReference type="ARBA" id="ARBA00022801"/>
    </source>
</evidence>
<dbReference type="InterPro" id="IPR023296">
    <property type="entry name" value="Glyco_hydro_beta-prop_sf"/>
</dbReference>
<dbReference type="GO" id="GO:0016798">
    <property type="term" value="F:hydrolase activity, acting on glycosyl bonds"/>
    <property type="evidence" value="ECO:0007669"/>
    <property type="project" value="UniProtKB-KW"/>
</dbReference>
<comment type="caution">
    <text evidence="5">The sequence shown here is derived from an EMBL/GenBank/DDBJ whole genome shotgun (WGS) entry which is preliminary data.</text>
</comment>
<dbReference type="PANTHER" id="PTHR43101:SF1">
    <property type="entry name" value="BETA-FRUCTOSIDASE"/>
    <property type="match status" value="1"/>
</dbReference>
<dbReference type="InterPro" id="IPR013148">
    <property type="entry name" value="Glyco_hydro_32_N"/>
</dbReference>
<sequence length="307" mass="33455">MAFSLEAHWVWDFWVADDGETFHLYYLRAPISLGDPDLRHRNARIGHATSPDLTEWTDHGEVLGPGVAGAFDETATWTGCVVRGDDGLWRMFYTGTVFLEASSVRNIESIGMATSVDLSVWDKRDGFVLCAAGEYYEKLGDTAWTDEAWRDPWVFRDPAGDGWHMLITARGKDADSAAGGVIGHAWSPDLDTWTVQPPLIEPSRRFFHLEVLQVAEVDGTPVVLFCATRSDGADGVWVVTADALPRHAPVDAARLLLPAPGYAGRIVTDRAGVPVLLAFSRDDSGAPIGVTDPTPAGPLWREARGLG</sequence>
<protein>
    <submittedName>
        <fullName evidence="5">Beta-fructosidase</fullName>
    </submittedName>
</protein>
<reference evidence="5 6" key="1">
    <citation type="submission" date="2014-03" db="EMBL/GenBank/DDBJ databases">
        <title>Draft Genome Sequences of 13 Willow Endophytes.</title>
        <authorList>
            <person name="Gan H.Y."/>
            <person name="Gan H.M."/>
            <person name="Savka M.A."/>
            <person name="Hudson A.O."/>
        </authorList>
    </citation>
    <scope>NUCLEOTIDE SEQUENCE [LARGE SCALE GENOMIC DNA]</scope>
    <source>
        <strain evidence="5 6">RIT293</strain>
    </source>
</reference>
<evidence type="ECO:0000256" key="1">
    <source>
        <dbReference type="ARBA" id="ARBA00009902"/>
    </source>
</evidence>
<dbReference type="Gene3D" id="2.115.10.20">
    <property type="entry name" value="Glycosyl hydrolase domain, family 43"/>
    <property type="match status" value="1"/>
</dbReference>
<evidence type="ECO:0000259" key="4">
    <source>
        <dbReference type="Pfam" id="PF00251"/>
    </source>
</evidence>
<dbReference type="SUPFAM" id="SSF75005">
    <property type="entry name" value="Arabinanase/levansucrase/invertase"/>
    <property type="match status" value="1"/>
</dbReference>
<dbReference type="InterPro" id="IPR051214">
    <property type="entry name" value="GH32_Enzymes"/>
</dbReference>